<proteinExistence type="predicted"/>
<dbReference type="Proteomes" id="UP000092839">
    <property type="component" value="Chromosome"/>
</dbReference>
<name>A0A1B1UAI8_9BRAD</name>
<organism evidence="2 3">
    <name type="scientific">Bradyrhizobium icense</name>
    <dbReference type="NCBI Taxonomy" id="1274631"/>
    <lineage>
        <taxon>Bacteria</taxon>
        <taxon>Pseudomonadati</taxon>
        <taxon>Pseudomonadota</taxon>
        <taxon>Alphaproteobacteria</taxon>
        <taxon>Hyphomicrobiales</taxon>
        <taxon>Nitrobacteraceae</taxon>
        <taxon>Bradyrhizobium</taxon>
    </lineage>
</organism>
<keyword evidence="3" id="KW-1185">Reference proteome</keyword>
<dbReference type="KEGG" id="bic:LMTR13_05975"/>
<accession>A0A1B1UAI8</accession>
<evidence type="ECO:0000313" key="2">
    <source>
        <dbReference type="EMBL" id="ANV99789.1"/>
    </source>
</evidence>
<reference evidence="2 3" key="1">
    <citation type="submission" date="2016-07" db="EMBL/GenBank/DDBJ databases">
        <title>Complete genome sequence of Bradyrhizobium icense LMTR 13T, a potential inoculant strain isolated from lima bean (Phaseolus lunatus) in Peru.</title>
        <authorList>
            <person name="Ormeno-Orrillo E."/>
            <person name="Duran D."/>
            <person name="Rogel M.A."/>
            <person name="Rey L."/>
            <person name="Imperial J."/>
            <person name="Ruiz-Argueso T."/>
            <person name="Martinez-Romero E."/>
        </authorList>
    </citation>
    <scope>NUCLEOTIDE SEQUENCE [LARGE SCALE GENOMIC DNA]</scope>
    <source>
        <strain evidence="2 3">LMTR 13</strain>
    </source>
</reference>
<feature type="chain" id="PRO_5008530359" evidence="1">
    <location>
        <begin position="22"/>
        <end position="115"/>
    </location>
</feature>
<evidence type="ECO:0000256" key="1">
    <source>
        <dbReference type="SAM" id="SignalP"/>
    </source>
</evidence>
<evidence type="ECO:0000313" key="3">
    <source>
        <dbReference type="Proteomes" id="UP000092839"/>
    </source>
</evidence>
<dbReference type="AlphaFoldDB" id="A0A1B1UAI8"/>
<gene>
    <name evidence="2" type="ORF">LMTR13_05975</name>
</gene>
<feature type="signal peptide" evidence="1">
    <location>
        <begin position="1"/>
        <end position="21"/>
    </location>
</feature>
<keyword evidence="1" id="KW-0732">Signal</keyword>
<sequence>MEVVMKAPALFLFLAATASPAVLYAQERPVDGSVGAIRTVVSGKTCTGDDVLIFGKSVTGAAGTFERKGRPNGSYAVGYGTILIRRGQDLHGHVTSVSVPDKMLYLSTGTYRCSD</sequence>
<protein>
    <submittedName>
        <fullName evidence="2">Uncharacterized protein</fullName>
    </submittedName>
</protein>
<dbReference type="EMBL" id="CP016428">
    <property type="protein sequence ID" value="ANV99789.1"/>
    <property type="molecule type" value="Genomic_DNA"/>
</dbReference>